<dbReference type="InterPro" id="IPR010982">
    <property type="entry name" value="Lambda_DNA-bd_dom_sf"/>
</dbReference>
<sequence>MSSGTSAGNAAEQGSSLAGLLRGWRERALLTQEQLAALAGLNARTIRRLEAGELQRPRSASLRSLAEALHLDGAERSLLAQAVSEGGPAVSDGGPAPAHPAPRQLPADVAAFVGRARELAVLDEIGQAATVVITAIDGMAGVGKTALAVHAAHQLAPRFPDGHLFVDLHGYTRGKSAADPADTLTRMLTLLGVPGEAIPPHLDDRAAMYRSVLAGRQMLIVLDNAADEAQVGPLMPGAGGCLVLITSRRRLIGLDGARTISVDVLPPADAVSLFAGTAGEQRLAGASEQALAEVVHRCGLLPLAIRLAAARLKAHPAWTVTHLLRRLDEHRHPLAELRAGQRSVTAALDLSYRELPAADQRAYRLLGLHPGADIALDAVAALLDTTAAHASTLLDHLLESHLLHEPTPGRYRFHDLIRAHSAHLATVEESASEQQAAVTRLLVHYGQAASIAVGHLYPYEADTRPHPPAGAAGAADIPDAEAAISWLDAELANLLDLARHAAEHGFPDHVQYLSATLHRCLRTRGHYTEAEDLHTRALATARATANVTGEMEALLALGEIRHRQNNRYDLAMHDTTQALAIARGIEHRSGELRALNTLGMLDAVRGRYAESAEHFTRALDISRAIGHRTGELDALIGSGHIHRVMGQHEQALDNLRQALGIARTIGHRTGEVRTLLGLGHVHLTRGEDEAATDCFTRALELARDTEHRLGELDSLTALGDLHRAGGRHQQARDCYQHAFALAREIGNRNWQFEAVHSLGRLQHDCGRPDQALVSHGQALALASDLDQPGDQARAHDGLAHAHVALGQPGRARHDWTRALAILTELGTDQTDERGVDVASIKERLARLAPADPAEQP</sequence>
<dbReference type="Proteomes" id="UP000312512">
    <property type="component" value="Unassembled WGS sequence"/>
</dbReference>
<dbReference type="PANTHER" id="PTHR47691:SF3">
    <property type="entry name" value="HTH-TYPE TRANSCRIPTIONAL REGULATOR RV0890C-RELATED"/>
    <property type="match status" value="1"/>
</dbReference>
<dbReference type="GO" id="GO:0003677">
    <property type="term" value="F:DNA binding"/>
    <property type="evidence" value="ECO:0007669"/>
    <property type="project" value="InterPro"/>
</dbReference>
<dbReference type="EMBL" id="VDLX02000003">
    <property type="protein sequence ID" value="KAB8195986.1"/>
    <property type="molecule type" value="Genomic_DNA"/>
</dbReference>
<dbReference type="SMART" id="SM00530">
    <property type="entry name" value="HTH_XRE"/>
    <property type="match status" value="1"/>
</dbReference>
<dbReference type="CDD" id="cd00093">
    <property type="entry name" value="HTH_XRE"/>
    <property type="match status" value="1"/>
</dbReference>
<dbReference type="InterPro" id="IPR011990">
    <property type="entry name" value="TPR-like_helical_dom_sf"/>
</dbReference>
<evidence type="ECO:0000313" key="2">
    <source>
        <dbReference type="Proteomes" id="UP000312512"/>
    </source>
</evidence>
<dbReference type="SUPFAM" id="SSF47413">
    <property type="entry name" value="lambda repressor-like DNA-binding domains"/>
    <property type="match status" value="1"/>
</dbReference>
<dbReference type="InterPro" id="IPR027417">
    <property type="entry name" value="P-loop_NTPase"/>
</dbReference>
<dbReference type="Pfam" id="PF13424">
    <property type="entry name" value="TPR_12"/>
    <property type="match status" value="2"/>
</dbReference>
<dbReference type="PROSITE" id="PS50005">
    <property type="entry name" value="TPR"/>
    <property type="match status" value="1"/>
</dbReference>
<comment type="caution">
    <text evidence="1">The sequence shown here is derived from an EMBL/GenBank/DDBJ whole genome shotgun (WGS) entry which is preliminary data.</text>
</comment>
<name>A0A5C4WR33_9ACTN</name>
<dbReference type="GO" id="GO:0043531">
    <property type="term" value="F:ADP binding"/>
    <property type="evidence" value="ECO:0007669"/>
    <property type="project" value="InterPro"/>
</dbReference>
<dbReference type="Gene3D" id="1.10.260.40">
    <property type="entry name" value="lambda repressor-like DNA-binding domains"/>
    <property type="match status" value="1"/>
</dbReference>
<proteinExistence type="predicted"/>
<organism evidence="1 2">
    <name type="scientific">Nonomuraea phyllanthi</name>
    <dbReference type="NCBI Taxonomy" id="2219224"/>
    <lineage>
        <taxon>Bacteria</taxon>
        <taxon>Bacillati</taxon>
        <taxon>Actinomycetota</taxon>
        <taxon>Actinomycetes</taxon>
        <taxon>Streptosporangiales</taxon>
        <taxon>Streptosporangiaceae</taxon>
        <taxon>Nonomuraea</taxon>
    </lineage>
</organism>
<dbReference type="RefSeq" id="WP_139630303.1">
    <property type="nucleotide sequence ID" value="NZ_VDLX02000003.1"/>
</dbReference>
<evidence type="ECO:0000313" key="1">
    <source>
        <dbReference type="EMBL" id="KAB8195986.1"/>
    </source>
</evidence>
<protein>
    <submittedName>
        <fullName evidence="1">Tetratricopeptide repeat protein</fullName>
    </submittedName>
</protein>
<gene>
    <name evidence="1" type="ORF">FH608_010965</name>
</gene>
<accession>A0A5C4WR33</accession>
<dbReference type="PROSITE" id="PS50943">
    <property type="entry name" value="HTH_CROC1"/>
    <property type="match status" value="1"/>
</dbReference>
<dbReference type="InterPro" id="IPR019734">
    <property type="entry name" value="TPR_rpt"/>
</dbReference>
<dbReference type="Gene3D" id="1.25.40.10">
    <property type="entry name" value="Tetratricopeptide repeat domain"/>
    <property type="match status" value="2"/>
</dbReference>
<dbReference type="InterPro" id="IPR001387">
    <property type="entry name" value="Cro/C1-type_HTH"/>
</dbReference>
<dbReference type="PRINTS" id="PR00364">
    <property type="entry name" value="DISEASERSIST"/>
</dbReference>
<dbReference type="Pfam" id="PF13560">
    <property type="entry name" value="HTH_31"/>
    <property type="match status" value="1"/>
</dbReference>
<keyword evidence="2" id="KW-1185">Reference proteome</keyword>
<dbReference type="AlphaFoldDB" id="A0A5C4WR33"/>
<dbReference type="OrthoDB" id="5521887at2"/>
<dbReference type="SUPFAM" id="SSF48452">
    <property type="entry name" value="TPR-like"/>
    <property type="match status" value="2"/>
</dbReference>
<dbReference type="Pfam" id="PF00931">
    <property type="entry name" value="NB-ARC"/>
    <property type="match status" value="1"/>
</dbReference>
<dbReference type="SUPFAM" id="SSF52540">
    <property type="entry name" value="P-loop containing nucleoside triphosphate hydrolases"/>
    <property type="match status" value="1"/>
</dbReference>
<dbReference type="Gene3D" id="3.40.50.300">
    <property type="entry name" value="P-loop containing nucleotide triphosphate hydrolases"/>
    <property type="match status" value="1"/>
</dbReference>
<dbReference type="PANTHER" id="PTHR47691">
    <property type="entry name" value="REGULATOR-RELATED"/>
    <property type="match status" value="1"/>
</dbReference>
<reference evidence="1 2" key="1">
    <citation type="submission" date="2019-10" db="EMBL/GenBank/DDBJ databases">
        <title>Nonomuraea sp. nov., isolated from Phyllanthus amarus.</title>
        <authorList>
            <person name="Klykleung N."/>
            <person name="Tanasupawat S."/>
        </authorList>
    </citation>
    <scope>NUCLEOTIDE SEQUENCE [LARGE SCALE GENOMIC DNA]</scope>
    <source>
        <strain evidence="1 2">PA1-10</strain>
    </source>
</reference>
<dbReference type="SMART" id="SM00028">
    <property type="entry name" value="TPR"/>
    <property type="match status" value="7"/>
</dbReference>
<dbReference type="Pfam" id="PF13176">
    <property type="entry name" value="TPR_7"/>
    <property type="match status" value="2"/>
</dbReference>
<dbReference type="InterPro" id="IPR002182">
    <property type="entry name" value="NB-ARC"/>
</dbReference>